<feature type="domain" description="PAS" evidence="10">
    <location>
        <begin position="9"/>
        <end position="64"/>
    </location>
</feature>
<keyword evidence="4" id="KW-0808">Transferase</keyword>
<dbReference type="AlphaFoldDB" id="A0A1S2LQY9"/>
<feature type="domain" description="PAS" evidence="10">
    <location>
        <begin position="261"/>
        <end position="298"/>
    </location>
</feature>
<evidence type="ECO:0000259" key="10">
    <source>
        <dbReference type="PROSITE" id="PS50112"/>
    </source>
</evidence>
<dbReference type="InterPro" id="IPR003661">
    <property type="entry name" value="HisK_dim/P_dom"/>
</dbReference>
<dbReference type="OrthoDB" id="9815750at2"/>
<evidence type="ECO:0000256" key="5">
    <source>
        <dbReference type="ARBA" id="ARBA00022741"/>
    </source>
</evidence>
<evidence type="ECO:0000313" key="11">
    <source>
        <dbReference type="EMBL" id="OIJ14533.1"/>
    </source>
</evidence>
<dbReference type="GO" id="GO:0005524">
    <property type="term" value="F:ATP binding"/>
    <property type="evidence" value="ECO:0007669"/>
    <property type="project" value="UniProtKB-KW"/>
</dbReference>
<dbReference type="SMART" id="SM00388">
    <property type="entry name" value="HisKA"/>
    <property type="match status" value="1"/>
</dbReference>
<dbReference type="SUPFAM" id="SSF55785">
    <property type="entry name" value="PYP-like sensor domain (PAS domain)"/>
    <property type="match status" value="3"/>
</dbReference>
<dbReference type="SMART" id="SM00387">
    <property type="entry name" value="HATPase_c"/>
    <property type="match status" value="1"/>
</dbReference>
<dbReference type="CDD" id="cd00082">
    <property type="entry name" value="HisKA"/>
    <property type="match status" value="1"/>
</dbReference>
<comment type="catalytic activity">
    <reaction evidence="1">
        <text>ATP + protein L-histidine = ADP + protein N-phospho-L-histidine.</text>
        <dbReference type="EC" id="2.7.13.3"/>
    </reaction>
</comment>
<evidence type="ECO:0000256" key="3">
    <source>
        <dbReference type="ARBA" id="ARBA00022553"/>
    </source>
</evidence>
<evidence type="ECO:0000256" key="7">
    <source>
        <dbReference type="ARBA" id="ARBA00022840"/>
    </source>
</evidence>
<keyword evidence="6" id="KW-0418">Kinase</keyword>
<evidence type="ECO:0000256" key="2">
    <source>
        <dbReference type="ARBA" id="ARBA00012438"/>
    </source>
</evidence>
<dbReference type="RefSeq" id="WP_071312573.1">
    <property type="nucleotide sequence ID" value="NZ_MLQQ01000006.1"/>
</dbReference>
<dbReference type="Pfam" id="PF13426">
    <property type="entry name" value="PAS_9"/>
    <property type="match status" value="1"/>
</dbReference>
<evidence type="ECO:0000256" key="6">
    <source>
        <dbReference type="ARBA" id="ARBA00022777"/>
    </source>
</evidence>
<organism evidence="11 12">
    <name type="scientific">Anaerobacillus arseniciselenatis</name>
    <dbReference type="NCBI Taxonomy" id="85682"/>
    <lineage>
        <taxon>Bacteria</taxon>
        <taxon>Bacillati</taxon>
        <taxon>Bacillota</taxon>
        <taxon>Bacilli</taxon>
        <taxon>Bacillales</taxon>
        <taxon>Bacillaceae</taxon>
        <taxon>Anaerobacillus</taxon>
    </lineage>
</organism>
<dbReference type="CDD" id="cd00075">
    <property type="entry name" value="HATPase"/>
    <property type="match status" value="1"/>
</dbReference>
<feature type="domain" description="PAS" evidence="10">
    <location>
        <begin position="132"/>
        <end position="189"/>
    </location>
</feature>
<sequence>MNIGMEIDNSELFKQTFLQAFIGLSLMNEEGQFLEVNETICQLLGYTSDELKSLTIHDVTHPDDVADNLSFFSRLKKCAITNYQTEKKYISRAGNVIWTVTNISKVKDSNILIAQIKDITAQKQKEETYKEKEAHYHLMTEYSTDLIMRHDPSGKAFCISPSAKEILGYKPEELMGVSPYDNTFMHPDDLRLTIASHQQISYTGKITKVRYRIRKKNGVYTWLESTAKGIFNKATNQLEEIITVSRDCTDHVMNDIKLKESEERYRTIVESSIDAIGIHDLEGNLVYANPSALKQLGIKDVTGQPIHNFLTREGRDKFDGRMAEFEQINTFTNRLVDYKVKRCDGSIRDVEVMTDKIIYEGKPAVQFIARDYTEQKKYEDFIHKADKLNVVGELAAGVAHEIRNPLTTIKGFIQLFQAKHSCYEQYFQLINSEFDRVEAIIYEFLTLAKPHKETIFKEENIFQILEEVVTLENANALLKNIEIEYKSVQETLLICCDKRSLKQVFINVLQNALEATSEKGKIEIFVEKKNNQFVEISFKDNGCGIPKHLIDRLGEPFYTLKEKGTGLGLMVSFKIIENHRGAILLDSEEGEGTTVTIQIPLCGDCPQISVGNV</sequence>
<dbReference type="InterPro" id="IPR000014">
    <property type="entry name" value="PAS"/>
</dbReference>
<dbReference type="Pfam" id="PF02518">
    <property type="entry name" value="HATPase_c"/>
    <property type="match status" value="1"/>
</dbReference>
<protein>
    <recommendedName>
        <fullName evidence="2">histidine kinase</fullName>
        <ecNumber evidence="2">2.7.13.3</ecNumber>
    </recommendedName>
</protein>
<dbReference type="GO" id="GO:0006355">
    <property type="term" value="P:regulation of DNA-templated transcription"/>
    <property type="evidence" value="ECO:0007669"/>
    <property type="project" value="InterPro"/>
</dbReference>
<dbReference type="PROSITE" id="PS50109">
    <property type="entry name" value="HIS_KIN"/>
    <property type="match status" value="1"/>
</dbReference>
<evidence type="ECO:0000256" key="8">
    <source>
        <dbReference type="ARBA" id="ARBA00023012"/>
    </source>
</evidence>
<dbReference type="SMART" id="SM00086">
    <property type="entry name" value="PAC"/>
    <property type="match status" value="3"/>
</dbReference>
<dbReference type="InterPro" id="IPR001610">
    <property type="entry name" value="PAC"/>
</dbReference>
<feature type="domain" description="Histidine kinase" evidence="9">
    <location>
        <begin position="397"/>
        <end position="603"/>
    </location>
</feature>
<reference evidence="11 12" key="1">
    <citation type="submission" date="2016-10" db="EMBL/GenBank/DDBJ databases">
        <title>Draft genome sequences of four alkaliphilic bacteria belonging to the Anaerobacillus genus.</title>
        <authorList>
            <person name="Bassil N.M."/>
            <person name="Lloyd J.R."/>
        </authorList>
    </citation>
    <scope>NUCLEOTIDE SEQUENCE [LARGE SCALE GENOMIC DNA]</scope>
    <source>
        <strain evidence="11 12">DSM 15340</strain>
    </source>
</reference>
<dbReference type="InterPro" id="IPR013767">
    <property type="entry name" value="PAS_fold"/>
</dbReference>
<dbReference type="InterPro" id="IPR004358">
    <property type="entry name" value="Sig_transdc_His_kin-like_C"/>
</dbReference>
<keyword evidence="7" id="KW-0067">ATP-binding</keyword>
<dbReference type="GO" id="GO:0000155">
    <property type="term" value="F:phosphorelay sensor kinase activity"/>
    <property type="evidence" value="ECO:0007669"/>
    <property type="project" value="InterPro"/>
</dbReference>
<proteinExistence type="predicted"/>
<dbReference type="SUPFAM" id="SSF55874">
    <property type="entry name" value="ATPase domain of HSP90 chaperone/DNA topoisomerase II/histidine kinase"/>
    <property type="match status" value="1"/>
</dbReference>
<dbReference type="EMBL" id="MLQQ01000006">
    <property type="protein sequence ID" value="OIJ14533.1"/>
    <property type="molecule type" value="Genomic_DNA"/>
</dbReference>
<dbReference type="CDD" id="cd00130">
    <property type="entry name" value="PAS"/>
    <property type="match status" value="3"/>
</dbReference>
<dbReference type="Gene3D" id="3.30.565.10">
    <property type="entry name" value="Histidine kinase-like ATPase, C-terminal domain"/>
    <property type="match status" value="1"/>
</dbReference>
<keyword evidence="12" id="KW-1185">Reference proteome</keyword>
<dbReference type="Proteomes" id="UP000180098">
    <property type="component" value="Unassembled WGS sequence"/>
</dbReference>
<dbReference type="EC" id="2.7.13.3" evidence="2"/>
<dbReference type="SUPFAM" id="SSF47384">
    <property type="entry name" value="Homodimeric domain of signal transducing histidine kinase"/>
    <property type="match status" value="1"/>
</dbReference>
<dbReference type="InterPro" id="IPR003594">
    <property type="entry name" value="HATPase_dom"/>
</dbReference>
<dbReference type="Gene3D" id="3.30.450.20">
    <property type="entry name" value="PAS domain"/>
    <property type="match status" value="3"/>
</dbReference>
<dbReference type="PANTHER" id="PTHR43065:SF34">
    <property type="entry name" value="SPORULATION KINASE A"/>
    <property type="match status" value="1"/>
</dbReference>
<dbReference type="InterPro" id="IPR035965">
    <property type="entry name" value="PAS-like_dom_sf"/>
</dbReference>
<dbReference type="Pfam" id="PF08447">
    <property type="entry name" value="PAS_3"/>
    <property type="match status" value="1"/>
</dbReference>
<evidence type="ECO:0000259" key="9">
    <source>
        <dbReference type="PROSITE" id="PS50109"/>
    </source>
</evidence>
<evidence type="ECO:0000256" key="4">
    <source>
        <dbReference type="ARBA" id="ARBA00022679"/>
    </source>
</evidence>
<dbReference type="PRINTS" id="PR00344">
    <property type="entry name" value="BCTRLSENSOR"/>
</dbReference>
<evidence type="ECO:0000256" key="1">
    <source>
        <dbReference type="ARBA" id="ARBA00000085"/>
    </source>
</evidence>
<dbReference type="NCBIfam" id="TIGR00229">
    <property type="entry name" value="sensory_box"/>
    <property type="match status" value="3"/>
</dbReference>
<name>A0A1S2LQY9_9BACI</name>
<keyword evidence="8" id="KW-0902">Two-component regulatory system</keyword>
<dbReference type="Pfam" id="PF00989">
    <property type="entry name" value="PAS"/>
    <property type="match status" value="1"/>
</dbReference>
<dbReference type="Gene3D" id="1.10.287.130">
    <property type="match status" value="1"/>
</dbReference>
<dbReference type="InterPro" id="IPR036097">
    <property type="entry name" value="HisK_dim/P_sf"/>
</dbReference>
<dbReference type="InterPro" id="IPR036890">
    <property type="entry name" value="HATPase_C_sf"/>
</dbReference>
<accession>A0A1S2LQY9</accession>
<comment type="caution">
    <text evidence="11">The sequence shown here is derived from an EMBL/GenBank/DDBJ whole genome shotgun (WGS) entry which is preliminary data.</text>
</comment>
<keyword evidence="5" id="KW-0547">Nucleotide-binding</keyword>
<evidence type="ECO:0000313" key="12">
    <source>
        <dbReference type="Proteomes" id="UP000180098"/>
    </source>
</evidence>
<dbReference type="SMART" id="SM00091">
    <property type="entry name" value="PAS"/>
    <property type="match status" value="3"/>
</dbReference>
<dbReference type="Pfam" id="PF00512">
    <property type="entry name" value="HisKA"/>
    <property type="match status" value="1"/>
</dbReference>
<keyword evidence="3" id="KW-0597">Phosphoprotein</keyword>
<dbReference type="PROSITE" id="PS50112">
    <property type="entry name" value="PAS"/>
    <property type="match status" value="3"/>
</dbReference>
<gene>
    <name evidence="11" type="ORF">BKP35_06550</name>
</gene>
<dbReference type="PANTHER" id="PTHR43065">
    <property type="entry name" value="SENSOR HISTIDINE KINASE"/>
    <property type="match status" value="1"/>
</dbReference>
<dbReference type="InterPro" id="IPR005467">
    <property type="entry name" value="His_kinase_dom"/>
</dbReference>
<dbReference type="InterPro" id="IPR013655">
    <property type="entry name" value="PAS_fold_3"/>
</dbReference>